<dbReference type="Gene3D" id="3.10.310.70">
    <property type="match status" value="1"/>
</dbReference>
<keyword evidence="2" id="KW-0378">Hydrolase</keyword>
<dbReference type="InterPro" id="IPR011059">
    <property type="entry name" value="Metal-dep_hydrolase_composite"/>
</dbReference>
<evidence type="ECO:0000313" key="2">
    <source>
        <dbReference type="EMBL" id="PNV65342.1"/>
    </source>
</evidence>
<dbReference type="PANTHER" id="PTHR22642:SF20">
    <property type="entry name" value="AMIDOHYDROLASE 3 DOMAIN-CONTAINING PROTEIN"/>
    <property type="match status" value="1"/>
</dbReference>
<organism evidence="2 3">
    <name type="scientific">Rubneribacter badeniensis</name>
    <dbReference type="NCBI Taxonomy" id="2070688"/>
    <lineage>
        <taxon>Bacteria</taxon>
        <taxon>Bacillati</taxon>
        <taxon>Actinomycetota</taxon>
        <taxon>Coriobacteriia</taxon>
        <taxon>Eggerthellales</taxon>
        <taxon>Eggerthellaceae</taxon>
        <taxon>Rubneribacter</taxon>
    </lineage>
</organism>
<feature type="domain" description="Amidohydrolase 3" evidence="1">
    <location>
        <begin position="54"/>
        <end position="541"/>
    </location>
</feature>
<dbReference type="Pfam" id="PF07969">
    <property type="entry name" value="Amidohydro_3"/>
    <property type="match status" value="1"/>
</dbReference>
<dbReference type="RefSeq" id="WP_103262916.1">
    <property type="nucleotide sequence ID" value="NZ_PPEL01000035.1"/>
</dbReference>
<name>A0A2K2U524_9ACTN</name>
<accession>A0A2K2U524</accession>
<reference evidence="2 3" key="1">
    <citation type="journal article" date="2018" name="Int. J. Syst. Evol. Microbiol.">
        <title>Rubneribacter badeniensis gen. nov., sp. nov. and Enteroscipio rubneri gen. nov., sp. nov., new members of the Eggerthellaceae isolated from human faeces.</title>
        <authorList>
            <person name="Danylec N."/>
            <person name="Gobl A."/>
            <person name="Stoll D.A."/>
            <person name="Hetzer B."/>
            <person name="Kulling S.E."/>
            <person name="Huch M."/>
        </authorList>
    </citation>
    <scope>NUCLEOTIDE SEQUENCE [LARGE SCALE GENOMIC DNA]</scope>
    <source>
        <strain evidence="2 3">ResAG-85</strain>
    </source>
</reference>
<dbReference type="InterPro" id="IPR013108">
    <property type="entry name" value="Amidohydro_3"/>
</dbReference>
<proteinExistence type="predicted"/>
<dbReference type="PANTHER" id="PTHR22642">
    <property type="entry name" value="IMIDAZOLONEPROPIONASE"/>
    <property type="match status" value="1"/>
</dbReference>
<dbReference type="InterPro" id="IPR032466">
    <property type="entry name" value="Metal_Hydrolase"/>
</dbReference>
<dbReference type="CDD" id="cd01300">
    <property type="entry name" value="YtcJ_like"/>
    <property type="match status" value="1"/>
</dbReference>
<dbReference type="Gene3D" id="3.20.20.140">
    <property type="entry name" value="Metal-dependent hydrolases"/>
    <property type="match status" value="1"/>
</dbReference>
<dbReference type="SUPFAM" id="SSF51338">
    <property type="entry name" value="Composite domain of metallo-dependent hydrolases"/>
    <property type="match status" value="1"/>
</dbReference>
<dbReference type="SUPFAM" id="SSF51556">
    <property type="entry name" value="Metallo-dependent hydrolases"/>
    <property type="match status" value="1"/>
</dbReference>
<dbReference type="Gene3D" id="2.30.40.10">
    <property type="entry name" value="Urease, subunit C, domain 1"/>
    <property type="match status" value="1"/>
</dbReference>
<dbReference type="GO" id="GO:0016810">
    <property type="term" value="F:hydrolase activity, acting on carbon-nitrogen (but not peptide) bonds"/>
    <property type="evidence" value="ECO:0007669"/>
    <property type="project" value="InterPro"/>
</dbReference>
<protein>
    <submittedName>
        <fullName evidence="2">Amidohydrolase</fullName>
    </submittedName>
</protein>
<dbReference type="InterPro" id="IPR033932">
    <property type="entry name" value="YtcJ-like"/>
</dbReference>
<sequence length="543" mass="58979">MKPANLILKSTRIFTAEPGENATMSGSVAIEGGRIAFVGSDEAAAAYVGPGTIVTDLGDAFVCPGFHDSHLHFFPSAMDRSPYVVFCEGTCPEDCVEALKQVEDARPKDEFMLSYGWYHPLWDNPVLPTKDILDAAYPDRPVCLQSGDSHTLWTNSKGLEKFGITKDSVPPAGGVYQKDENGELTGIIQETAATALIPIMLAFSEEETNAGIKQFLADLNAEGITSVCDVSLLAVPGGDFVRDDVYRALEERGDLTVRINMFPTALEDLSRARKLRDEFVDNDLLCSPGLKQFFDGVSSTHTAWLTEPYANAYFDGDCGAPVTDPERMRRIVLGAAEEGFAVRIHTIGDKAIHVALDIFEEARAKFGPVKGQNGLEHLENFLPEDIARLAELDVSANCQPPHTVLDPNGIERDLGPERAQWMWPYRSYLDKGVKFSFGTDSPVVDINSREVIYDAVTRQSPATGEPVGGWQPQEKIPAADAIRAYTLGSAVAAGRGDEVGSLAVGKLADIAVLDTDLTTCNPEDILRANVLATYLGGKKVYER</sequence>
<evidence type="ECO:0000313" key="3">
    <source>
        <dbReference type="Proteomes" id="UP000236488"/>
    </source>
</evidence>
<keyword evidence="3" id="KW-1185">Reference proteome</keyword>
<dbReference type="Proteomes" id="UP000236488">
    <property type="component" value="Unassembled WGS sequence"/>
</dbReference>
<dbReference type="EMBL" id="PPEL01000035">
    <property type="protein sequence ID" value="PNV65342.1"/>
    <property type="molecule type" value="Genomic_DNA"/>
</dbReference>
<comment type="caution">
    <text evidence="2">The sequence shown here is derived from an EMBL/GenBank/DDBJ whole genome shotgun (WGS) entry which is preliminary data.</text>
</comment>
<dbReference type="AlphaFoldDB" id="A0A2K2U524"/>
<gene>
    <name evidence="2" type="ORF">C2L80_07115</name>
</gene>
<evidence type="ECO:0000259" key="1">
    <source>
        <dbReference type="Pfam" id="PF07969"/>
    </source>
</evidence>